<reference evidence="2" key="1">
    <citation type="journal article" date="2018" name="Front. Microbiol.">
        <title>Genome-Based Analysis Reveals the Taxonomy and Diversity of the Family Idiomarinaceae.</title>
        <authorList>
            <person name="Liu Y."/>
            <person name="Lai Q."/>
            <person name="Shao Z."/>
        </authorList>
    </citation>
    <scope>NUCLEOTIDE SEQUENCE [LARGE SCALE GENOMIC DNA]</scope>
    <source>
        <strain evidence="2">SN-14</strain>
    </source>
</reference>
<protein>
    <submittedName>
        <fullName evidence="1">Uncharacterized protein</fullName>
    </submittedName>
</protein>
<proteinExistence type="predicted"/>
<name>A0AA94EGA5_9GAMM</name>
<evidence type="ECO:0000313" key="1">
    <source>
        <dbReference type="EMBL" id="RUO44534.1"/>
    </source>
</evidence>
<dbReference type="Proteomes" id="UP000286680">
    <property type="component" value="Unassembled WGS sequence"/>
</dbReference>
<evidence type="ECO:0000313" key="2">
    <source>
        <dbReference type="Proteomes" id="UP000286680"/>
    </source>
</evidence>
<dbReference type="RefSeq" id="WP_126819092.1">
    <property type="nucleotide sequence ID" value="NZ_PIPS01000001.1"/>
</dbReference>
<comment type="caution">
    <text evidence="1">The sequence shown here is derived from an EMBL/GenBank/DDBJ whole genome shotgun (WGS) entry which is preliminary data.</text>
</comment>
<dbReference type="EMBL" id="PIPS01000001">
    <property type="protein sequence ID" value="RUO44534.1"/>
    <property type="molecule type" value="Genomic_DNA"/>
</dbReference>
<organism evidence="1 2">
    <name type="scientific">Idiomarina aquatica</name>
    <dbReference type="NCBI Taxonomy" id="1327752"/>
    <lineage>
        <taxon>Bacteria</taxon>
        <taxon>Pseudomonadati</taxon>
        <taxon>Pseudomonadota</taxon>
        <taxon>Gammaproteobacteria</taxon>
        <taxon>Alteromonadales</taxon>
        <taxon>Idiomarinaceae</taxon>
        <taxon>Idiomarina</taxon>
    </lineage>
</organism>
<sequence length="297" mass="33575">MKTYFIRHSSALAISKDTMNRLFQEDRIAIHYPVDNSGDFELFDSESLEPGDYSGSAKSNLQRFKGLARKGGYVFAAYRGKPGGIIGFVEPGSEIELFRGEWRQKGDSAAREAVLKSIELKKARKLNAGQAISLTAVQPRQGTFCQWHKVGSRVVDLVEGNTTMSLDSLTPDLQEVMCMEYMRTQKAAENDLPQLEYTLMPVGRTMKDIDILGVDKHGQKVSVQVTYGRFDKAGKKFKKLDQYLKSGHKTVYFCDHNKIETINGHLVYPLEHVFKEFCKKTQIGHGWLHDATRLLSE</sequence>
<gene>
    <name evidence="1" type="ORF">CWE23_00350</name>
</gene>
<keyword evidence="2" id="KW-1185">Reference proteome</keyword>
<dbReference type="AlphaFoldDB" id="A0AA94EGA5"/>
<accession>A0AA94EGA5</accession>